<keyword evidence="5" id="KW-0560">Oxidoreductase</keyword>
<keyword evidence="3" id="KW-0847">Vitamin C</keyword>
<proteinExistence type="predicted"/>
<protein>
    <submittedName>
        <fullName evidence="8">Oxidoreductase, 2OG-Fe(II) oxygenase family protein</fullName>
    </submittedName>
</protein>
<evidence type="ECO:0000256" key="1">
    <source>
        <dbReference type="ARBA" id="ARBA00001961"/>
    </source>
</evidence>
<dbReference type="STRING" id="1208365.B273_0852"/>
<dbReference type="PANTHER" id="PTHR10869">
    <property type="entry name" value="PROLYL 4-HYDROXYLASE ALPHA SUBUNIT"/>
    <property type="match status" value="1"/>
</dbReference>
<dbReference type="InterPro" id="IPR005123">
    <property type="entry name" value="Oxoglu/Fe-dep_dioxygenase_dom"/>
</dbReference>
<evidence type="ECO:0000256" key="4">
    <source>
        <dbReference type="ARBA" id="ARBA00022964"/>
    </source>
</evidence>
<dbReference type="Proteomes" id="UP000010310">
    <property type="component" value="Unassembled WGS sequence"/>
</dbReference>
<dbReference type="GO" id="GO:0051213">
    <property type="term" value="F:dioxygenase activity"/>
    <property type="evidence" value="ECO:0007669"/>
    <property type="project" value="UniProtKB-KW"/>
</dbReference>
<sequence length="214" mass="24395">MKDKEFPKKIADNVYLYSVNPIVYLVKNFLSDLECDAFINEAEGRLQDSTVIGANDEIKLGARTSQNCWIEHDANELVHEVSKRLSILAQIPIRNAEQYQLACYEKDEEYKPRFDSFDFDTLEGKKNWEPGGQRMLTIIVYLNDVQSGGGTDFPKLGFTIPPKKGDVVVLNNTCDDDSQNGHPNIHPNSLHAGMPVLSGKKWIVTLWFRQNLRY</sequence>
<keyword evidence="6" id="KW-0408">Iron</keyword>
<dbReference type="AlphaFoldDB" id="K6H316"/>
<evidence type="ECO:0000313" key="9">
    <source>
        <dbReference type="Proteomes" id="UP000010310"/>
    </source>
</evidence>
<comment type="caution">
    <text evidence="8">The sequence shown here is derived from an EMBL/GenBank/DDBJ whole genome shotgun (WGS) entry which is preliminary data.</text>
</comment>
<dbReference type="SMART" id="SM00702">
    <property type="entry name" value="P4Hc"/>
    <property type="match status" value="1"/>
</dbReference>
<evidence type="ECO:0000313" key="8">
    <source>
        <dbReference type="EMBL" id="EKO36903.1"/>
    </source>
</evidence>
<dbReference type="PROSITE" id="PS51471">
    <property type="entry name" value="FE2OG_OXY"/>
    <property type="match status" value="1"/>
</dbReference>
<evidence type="ECO:0000256" key="5">
    <source>
        <dbReference type="ARBA" id="ARBA00023002"/>
    </source>
</evidence>
<dbReference type="GO" id="GO:0005506">
    <property type="term" value="F:iron ion binding"/>
    <property type="evidence" value="ECO:0007669"/>
    <property type="project" value="InterPro"/>
</dbReference>
<dbReference type="EMBL" id="AMWX01000002">
    <property type="protein sequence ID" value="EKO36903.1"/>
    <property type="molecule type" value="Genomic_DNA"/>
</dbReference>
<gene>
    <name evidence="8" type="ORF">B273_0852</name>
</gene>
<evidence type="ECO:0000256" key="3">
    <source>
        <dbReference type="ARBA" id="ARBA00022896"/>
    </source>
</evidence>
<keyword evidence="4" id="KW-0223">Dioxygenase</keyword>
<dbReference type="InterPro" id="IPR044862">
    <property type="entry name" value="Pro_4_hyd_alph_FE2OG_OXY"/>
</dbReference>
<dbReference type="GO" id="GO:0031418">
    <property type="term" value="F:L-ascorbic acid binding"/>
    <property type="evidence" value="ECO:0007669"/>
    <property type="project" value="UniProtKB-KW"/>
</dbReference>
<dbReference type="InterPro" id="IPR006620">
    <property type="entry name" value="Pro_4_hyd_alph"/>
</dbReference>
<comment type="cofactor">
    <cofactor evidence="1">
        <name>L-ascorbate</name>
        <dbReference type="ChEBI" id="CHEBI:38290"/>
    </cofactor>
</comment>
<dbReference type="GO" id="GO:0016705">
    <property type="term" value="F:oxidoreductase activity, acting on paired donors, with incorporation or reduction of molecular oxygen"/>
    <property type="evidence" value="ECO:0007669"/>
    <property type="project" value="InterPro"/>
</dbReference>
<dbReference type="Gene3D" id="2.60.120.620">
    <property type="entry name" value="q2cbj1_9rhob like domain"/>
    <property type="match status" value="1"/>
</dbReference>
<evidence type="ECO:0000256" key="6">
    <source>
        <dbReference type="ARBA" id="ARBA00023004"/>
    </source>
</evidence>
<dbReference type="InterPro" id="IPR045054">
    <property type="entry name" value="P4HA-like"/>
</dbReference>
<feature type="domain" description="Fe2OG dioxygenase" evidence="7">
    <location>
        <begin position="95"/>
        <end position="210"/>
    </location>
</feature>
<evidence type="ECO:0000259" key="7">
    <source>
        <dbReference type="PROSITE" id="PS51471"/>
    </source>
</evidence>
<dbReference type="PANTHER" id="PTHR10869:SF246">
    <property type="entry name" value="TRANSMEMBRANE PROLYL 4-HYDROXYLASE"/>
    <property type="match status" value="1"/>
</dbReference>
<keyword evidence="2" id="KW-0479">Metal-binding</keyword>
<accession>K6H316</accession>
<name>K6H316_9GAMM</name>
<keyword evidence="9" id="KW-1185">Reference proteome</keyword>
<dbReference type="Pfam" id="PF13640">
    <property type="entry name" value="2OG-FeII_Oxy_3"/>
    <property type="match status" value="1"/>
</dbReference>
<organism evidence="8 9">
    <name type="scientific">SAR86 cluster bacterium SAR86E</name>
    <dbReference type="NCBI Taxonomy" id="1208365"/>
    <lineage>
        <taxon>Bacteria</taxon>
        <taxon>Pseudomonadati</taxon>
        <taxon>Pseudomonadota</taxon>
        <taxon>Gammaproteobacteria</taxon>
        <taxon>SAR86 cluster</taxon>
    </lineage>
</organism>
<evidence type="ECO:0000256" key="2">
    <source>
        <dbReference type="ARBA" id="ARBA00022723"/>
    </source>
</evidence>
<reference evidence="8 9" key="1">
    <citation type="submission" date="2012-09" db="EMBL/GenBank/DDBJ databases">
        <authorList>
            <person name="Dupont C.L."/>
            <person name="Rusch D.B."/>
            <person name="Lombardo M.-J."/>
            <person name="Novotny M."/>
            <person name="Yee-Greenbaum J."/>
            <person name="Laskin R."/>
        </authorList>
    </citation>
    <scope>NUCLEOTIDE SEQUENCE [LARGE SCALE GENOMIC DNA]</scope>
    <source>
        <strain evidence="8">SAR86E</strain>
    </source>
</reference>